<comment type="caution">
    <text evidence="1">The sequence shown here is derived from an EMBL/GenBank/DDBJ whole genome shotgun (WGS) entry which is preliminary data.</text>
</comment>
<sequence>MAANQSSSSDPSAISVHTNRYPELTSRVALGLPRTRQVTRDELSSWSRADIRTLWVALREMNTCEHIFKSWIEHFDNVELGRQTRHEIRIRHQINQLHAQAQIALLATEKIVDAYQRFSEIMAERLRRAAELDGRLTQDSRVVDTANFVGEYSAEVSRHVATMCENLRTLVSTLEETHDRKPNFMDRIIMWLENVFVALFQAAAMAARSYMPNGIFVGGALSIGSTISSAAAAITADLDNRGQSSETFRTILQLLRERIPHEANRVAESLRVFDGCHRAFRLELEVRERELSIDVDVAQQAEEDWRCTTVQLQLVRPCRVE</sequence>
<dbReference type="OrthoDB" id="2801428at2759"/>
<protein>
    <submittedName>
        <fullName evidence="1">Uncharacterized protein</fullName>
    </submittedName>
</protein>
<proteinExistence type="predicted"/>
<dbReference type="RefSeq" id="XP_027616956.1">
    <property type="nucleotide sequence ID" value="XM_027761155.1"/>
</dbReference>
<dbReference type="InParanoid" id="A0A401GV27"/>
<keyword evidence="2" id="KW-1185">Reference proteome</keyword>
<evidence type="ECO:0000313" key="2">
    <source>
        <dbReference type="Proteomes" id="UP000287166"/>
    </source>
</evidence>
<dbReference type="EMBL" id="BFAD01000008">
    <property type="protein sequence ID" value="GBE86043.1"/>
    <property type="molecule type" value="Genomic_DNA"/>
</dbReference>
<dbReference type="AlphaFoldDB" id="A0A401GV27"/>
<dbReference type="GeneID" id="38782960"/>
<dbReference type="Proteomes" id="UP000287166">
    <property type="component" value="Unassembled WGS sequence"/>
</dbReference>
<gene>
    <name evidence="1" type="ORF">SCP_0805670</name>
</gene>
<reference evidence="1 2" key="1">
    <citation type="journal article" date="2018" name="Sci. Rep.">
        <title>Genome sequence of the cauliflower mushroom Sparassis crispa (Hanabiratake) and its association with beneficial usage.</title>
        <authorList>
            <person name="Kiyama R."/>
            <person name="Furutani Y."/>
            <person name="Kawaguchi K."/>
            <person name="Nakanishi T."/>
        </authorList>
    </citation>
    <scope>NUCLEOTIDE SEQUENCE [LARGE SCALE GENOMIC DNA]</scope>
</reference>
<accession>A0A401GV27</accession>
<organism evidence="1 2">
    <name type="scientific">Sparassis crispa</name>
    <dbReference type="NCBI Taxonomy" id="139825"/>
    <lineage>
        <taxon>Eukaryota</taxon>
        <taxon>Fungi</taxon>
        <taxon>Dikarya</taxon>
        <taxon>Basidiomycota</taxon>
        <taxon>Agaricomycotina</taxon>
        <taxon>Agaricomycetes</taxon>
        <taxon>Polyporales</taxon>
        <taxon>Sparassidaceae</taxon>
        <taxon>Sparassis</taxon>
    </lineage>
</organism>
<name>A0A401GV27_9APHY</name>
<evidence type="ECO:0000313" key="1">
    <source>
        <dbReference type="EMBL" id="GBE86043.1"/>
    </source>
</evidence>